<dbReference type="EC" id="2.3.1.225" evidence="1"/>
<gene>
    <name evidence="5" type="ORF">CTRI78_v005307</name>
</gene>
<dbReference type="PANTHER" id="PTHR24161">
    <property type="entry name" value="ANK_REP_REGION DOMAIN-CONTAINING PROTEIN-RELATED"/>
    <property type="match status" value="1"/>
</dbReference>
<evidence type="ECO:0000256" key="4">
    <source>
        <dbReference type="SAM" id="MobiDB-lite"/>
    </source>
</evidence>
<sequence length="482" mass="52471">MSQPDTLTLLPSSPSTTSSSSSSSSSTASSSSNPLKVPALFGCPCIWSHVPLYGAALPVPAAHHAAAGPASLTRRLPPDVILCIVDALFALAAPETALGYDKYWESSCLPYERAKYCPFCMLPRFAVWRDVANLASTCRALRAVVTPLLYRRDAQLNHSSALLIATKRGNAAAVGLSLAHGGRVDESDHTMPLQWTNECFRYCTQCEYQVWWREPRKLDMTALHWAAVCGRAQILGMLVAAGAGPADVNRRAPVYPVLEAGNFGSLRYVETYCDEYNASFPCDALRSVTAFRGDVDCDGASALYFLLGTGGLRAERETLAMARMLIDAGASLLTHEGAGIHALHQAAAACEGGRVVDYLVKEKETEVDVTDAVGNTALHHHLLARFRKVGVRDMKVLEILVALGADIERRNAQGLSAMDLCLDTAVVTEDKFRVAMYLVKRGAVISEELRYRSRLGREQWIELHLAMRDRKALEAKELITGC</sequence>
<proteinExistence type="predicted"/>
<evidence type="ECO:0000313" key="6">
    <source>
        <dbReference type="Proteomes" id="UP000295703"/>
    </source>
</evidence>
<dbReference type="InterPro" id="IPR002110">
    <property type="entry name" value="Ankyrin_rpt"/>
</dbReference>
<dbReference type="InterPro" id="IPR036770">
    <property type="entry name" value="Ankyrin_rpt-contain_sf"/>
</dbReference>
<keyword evidence="3" id="KW-0040">ANK repeat</keyword>
<evidence type="ECO:0000256" key="2">
    <source>
        <dbReference type="ARBA" id="ARBA00022737"/>
    </source>
</evidence>
<dbReference type="Proteomes" id="UP000295703">
    <property type="component" value="Unassembled WGS sequence"/>
</dbReference>
<feature type="region of interest" description="Disordered" evidence="4">
    <location>
        <begin position="1"/>
        <end position="33"/>
    </location>
</feature>
<dbReference type="PANTHER" id="PTHR24161:SF85">
    <property type="entry name" value="PALMITOYLTRANSFERASE HIP14"/>
    <property type="match status" value="1"/>
</dbReference>
<name>A0A4R8REY2_COLTR</name>
<dbReference type="EMBL" id="RYZW01000043">
    <property type="protein sequence ID" value="TDZ58510.1"/>
    <property type="molecule type" value="Genomic_DNA"/>
</dbReference>
<evidence type="ECO:0000256" key="3">
    <source>
        <dbReference type="ARBA" id="ARBA00023043"/>
    </source>
</evidence>
<organism evidence="5 6">
    <name type="scientific">Colletotrichum trifolii</name>
    <dbReference type="NCBI Taxonomy" id="5466"/>
    <lineage>
        <taxon>Eukaryota</taxon>
        <taxon>Fungi</taxon>
        <taxon>Dikarya</taxon>
        <taxon>Ascomycota</taxon>
        <taxon>Pezizomycotina</taxon>
        <taxon>Sordariomycetes</taxon>
        <taxon>Hypocreomycetidae</taxon>
        <taxon>Glomerellales</taxon>
        <taxon>Glomerellaceae</taxon>
        <taxon>Colletotrichum</taxon>
        <taxon>Colletotrichum orbiculare species complex</taxon>
    </lineage>
</organism>
<dbReference type="GO" id="GO:0019706">
    <property type="term" value="F:protein-cysteine S-palmitoyltransferase activity"/>
    <property type="evidence" value="ECO:0007669"/>
    <property type="project" value="UniProtKB-EC"/>
</dbReference>
<feature type="compositionally biased region" description="Low complexity" evidence="4">
    <location>
        <begin position="1"/>
        <end position="32"/>
    </location>
</feature>
<evidence type="ECO:0000313" key="5">
    <source>
        <dbReference type="EMBL" id="TDZ58510.1"/>
    </source>
</evidence>
<dbReference type="STRING" id="5466.A0A4R8REY2"/>
<evidence type="ECO:0000256" key="1">
    <source>
        <dbReference type="ARBA" id="ARBA00012210"/>
    </source>
</evidence>
<keyword evidence="6" id="KW-1185">Reference proteome</keyword>
<dbReference type="AlphaFoldDB" id="A0A4R8REY2"/>
<accession>A0A4R8REY2</accession>
<dbReference type="SUPFAM" id="SSF48403">
    <property type="entry name" value="Ankyrin repeat"/>
    <property type="match status" value="1"/>
</dbReference>
<protein>
    <recommendedName>
        <fullName evidence="1">protein S-acyltransferase</fullName>
        <ecNumber evidence="1">2.3.1.225</ecNumber>
    </recommendedName>
</protein>
<dbReference type="Pfam" id="PF00023">
    <property type="entry name" value="Ank"/>
    <property type="match status" value="1"/>
</dbReference>
<reference evidence="5 6" key="1">
    <citation type="submission" date="2018-12" db="EMBL/GenBank/DDBJ databases">
        <title>Genome sequence and assembly of Colletotrichum trifolii.</title>
        <authorList>
            <person name="Gan P."/>
            <person name="Shirasu K."/>
        </authorList>
    </citation>
    <scope>NUCLEOTIDE SEQUENCE [LARGE SCALE GENOMIC DNA]</scope>
    <source>
        <strain evidence="5 6">543-2</strain>
    </source>
</reference>
<comment type="caution">
    <text evidence="5">The sequence shown here is derived from an EMBL/GenBank/DDBJ whole genome shotgun (WGS) entry which is preliminary data.</text>
</comment>
<keyword evidence="2" id="KW-0677">Repeat</keyword>
<dbReference type="Gene3D" id="1.25.40.20">
    <property type="entry name" value="Ankyrin repeat-containing domain"/>
    <property type="match status" value="2"/>
</dbReference>
<dbReference type="SMART" id="SM00248">
    <property type="entry name" value="ANK"/>
    <property type="match status" value="6"/>
</dbReference>